<dbReference type="SUPFAM" id="SSF56300">
    <property type="entry name" value="Metallo-dependent phosphatases"/>
    <property type="match status" value="1"/>
</dbReference>
<dbReference type="PANTHER" id="PTHR45867">
    <property type="entry name" value="PURPLE ACID PHOSPHATASE"/>
    <property type="match status" value="1"/>
</dbReference>
<feature type="domain" description="Purple acid phosphatase C-terminal" evidence="5">
    <location>
        <begin position="356"/>
        <end position="417"/>
    </location>
</feature>
<protein>
    <recommendedName>
        <fullName evidence="3">Purple acid phosphatase</fullName>
        <ecNumber evidence="3">3.1.3.2</ecNumber>
    </recommendedName>
</protein>
<proteinExistence type="inferred from homology"/>
<feature type="domain" description="Calcineurin-like phosphoesterase" evidence="4">
    <location>
        <begin position="135"/>
        <end position="332"/>
    </location>
</feature>
<dbReference type="InterPro" id="IPR041792">
    <property type="entry name" value="MPP_PAP"/>
</dbReference>
<evidence type="ECO:0000256" key="2">
    <source>
        <dbReference type="ARBA" id="ARBA00023180"/>
    </source>
</evidence>
<evidence type="ECO:0000256" key="3">
    <source>
        <dbReference type="RuleBase" id="RU361203"/>
    </source>
</evidence>
<evidence type="ECO:0000256" key="1">
    <source>
        <dbReference type="ARBA" id="ARBA00022729"/>
    </source>
</evidence>
<dbReference type="Pfam" id="PF16656">
    <property type="entry name" value="Pur_ac_phosph_N"/>
    <property type="match status" value="1"/>
</dbReference>
<dbReference type="Pfam" id="PF00149">
    <property type="entry name" value="Metallophos"/>
    <property type="match status" value="1"/>
</dbReference>
<dbReference type="GO" id="GO:0046872">
    <property type="term" value="F:metal ion binding"/>
    <property type="evidence" value="ECO:0007669"/>
    <property type="project" value="InterPro"/>
</dbReference>
<evidence type="ECO:0000259" key="6">
    <source>
        <dbReference type="Pfam" id="PF16656"/>
    </source>
</evidence>
<reference evidence="7" key="2">
    <citation type="submission" date="2014-07" db="EMBL/GenBank/DDBJ databases">
        <authorList>
            <person name="Hull J."/>
        </authorList>
    </citation>
    <scope>NUCLEOTIDE SEQUENCE</scope>
</reference>
<evidence type="ECO:0000313" key="7">
    <source>
        <dbReference type="EMBL" id="JAG02740.1"/>
    </source>
</evidence>
<evidence type="ECO:0000259" key="4">
    <source>
        <dbReference type="Pfam" id="PF00149"/>
    </source>
</evidence>
<sequence length="431" mass="48859">MVWKLKGALALVTAALCIGVGTAKHSTEPEQVHLSYGENEAELFVTWVTHSPTTASPAVQYGVQNINELTAVGNSTKFVDGGWKQRTIYIHRVTLVGLKPNTNYVYRCGGEEGWSNTFWFKTMPSGTNWSPRLNIYGDMGWENAVSVPRIQKDAQGHAIDAVIHVGDFAYDMHDKNGKIGDKFMRMIEPIAAHVPYMVCPGNHEKEYNFSHYRNRFTMPGHSENLFYSFNMGPVHIISINTEAYWYLEYGMKLVVKQYNWLIKDLEEANKNRAERPWIVVYGHRPMYCSGVSKECTEDPPTRSGLNGKLFGLEKLLWKYGVDLTFWGHQHNYERFWPVYDYTVLNGTSSPYVDPKAPIHIITGSAGCKEDIEPFNHAVPASALRNTNYGVTEVHFLNATHVTLSQVATDIDDQIVDHIVVVKNHHGPYTRI</sequence>
<dbReference type="Pfam" id="PF14008">
    <property type="entry name" value="Metallophos_C"/>
    <property type="match status" value="1"/>
</dbReference>
<dbReference type="InterPro" id="IPR004843">
    <property type="entry name" value="Calcineurin-like_PHP"/>
</dbReference>
<dbReference type="EC" id="3.1.3.2" evidence="3"/>
<dbReference type="Gene3D" id="2.60.40.380">
    <property type="entry name" value="Purple acid phosphatase-like, N-terminal"/>
    <property type="match status" value="1"/>
</dbReference>
<comment type="catalytic activity">
    <reaction evidence="3">
        <text>a phosphate monoester + H2O = an alcohol + phosphate</text>
        <dbReference type="Rhea" id="RHEA:15017"/>
        <dbReference type="ChEBI" id="CHEBI:15377"/>
        <dbReference type="ChEBI" id="CHEBI:30879"/>
        <dbReference type="ChEBI" id="CHEBI:43474"/>
        <dbReference type="ChEBI" id="CHEBI:67140"/>
        <dbReference type="EC" id="3.1.3.2"/>
    </reaction>
</comment>
<dbReference type="EMBL" id="GBHO01040864">
    <property type="protein sequence ID" value="JAG02740.1"/>
    <property type="molecule type" value="Transcribed_RNA"/>
</dbReference>
<keyword evidence="3" id="KW-0378">Hydrolase</keyword>
<dbReference type="PANTHER" id="PTHR45867:SF3">
    <property type="entry name" value="ACID PHOSPHATASE TYPE 7"/>
    <property type="match status" value="1"/>
</dbReference>
<dbReference type="AlphaFoldDB" id="A0A0A9WD01"/>
<gene>
    <name evidence="7" type="primary">Papl_0</name>
    <name evidence="7" type="ORF">CM83_59312</name>
</gene>
<dbReference type="InterPro" id="IPR008963">
    <property type="entry name" value="Purple_acid_Pase-like_N"/>
</dbReference>
<dbReference type="InterPro" id="IPR025733">
    <property type="entry name" value="PAPs_C"/>
</dbReference>
<dbReference type="GO" id="GO:0003993">
    <property type="term" value="F:acid phosphatase activity"/>
    <property type="evidence" value="ECO:0007669"/>
    <property type="project" value="UniProtKB-EC"/>
</dbReference>
<keyword evidence="1 3" id="KW-0732">Signal</keyword>
<accession>A0A0A9WD01</accession>
<organism evidence="7">
    <name type="scientific">Lygus hesperus</name>
    <name type="common">Western plant bug</name>
    <dbReference type="NCBI Taxonomy" id="30085"/>
    <lineage>
        <taxon>Eukaryota</taxon>
        <taxon>Metazoa</taxon>
        <taxon>Ecdysozoa</taxon>
        <taxon>Arthropoda</taxon>
        <taxon>Hexapoda</taxon>
        <taxon>Insecta</taxon>
        <taxon>Pterygota</taxon>
        <taxon>Neoptera</taxon>
        <taxon>Paraneoptera</taxon>
        <taxon>Hemiptera</taxon>
        <taxon>Heteroptera</taxon>
        <taxon>Panheteroptera</taxon>
        <taxon>Cimicomorpha</taxon>
        <taxon>Miridae</taxon>
        <taxon>Mirini</taxon>
        <taxon>Lygus</taxon>
    </lineage>
</organism>
<feature type="signal peptide" evidence="3">
    <location>
        <begin position="1"/>
        <end position="23"/>
    </location>
</feature>
<reference evidence="7" key="1">
    <citation type="journal article" date="2014" name="PLoS ONE">
        <title>Transcriptome-Based Identification of ABC Transporters in the Western Tarnished Plant Bug Lygus hesperus.</title>
        <authorList>
            <person name="Hull J.J."/>
            <person name="Chaney K."/>
            <person name="Geib S.M."/>
            <person name="Fabrick J.A."/>
            <person name="Brent C.S."/>
            <person name="Walsh D."/>
            <person name="Lavine L.C."/>
        </authorList>
    </citation>
    <scope>NUCLEOTIDE SEQUENCE</scope>
</reference>
<dbReference type="CDD" id="cd00839">
    <property type="entry name" value="MPP_PAPs"/>
    <property type="match status" value="1"/>
</dbReference>
<dbReference type="SUPFAM" id="SSF49363">
    <property type="entry name" value="Purple acid phosphatase, N-terminal domain"/>
    <property type="match status" value="1"/>
</dbReference>
<dbReference type="InterPro" id="IPR029052">
    <property type="entry name" value="Metallo-depent_PP-like"/>
</dbReference>
<evidence type="ECO:0000259" key="5">
    <source>
        <dbReference type="Pfam" id="PF14008"/>
    </source>
</evidence>
<dbReference type="InterPro" id="IPR015914">
    <property type="entry name" value="PAPs_N"/>
</dbReference>
<name>A0A0A9WD01_LYGHE</name>
<comment type="similarity">
    <text evidence="3">Belongs to the metallophosphoesterase superfamily. Purple acid phosphatase family.</text>
</comment>
<keyword evidence="2" id="KW-0325">Glycoprotein</keyword>
<feature type="domain" description="Purple acid phosphatase N-terminal" evidence="6">
    <location>
        <begin position="29"/>
        <end position="122"/>
    </location>
</feature>
<feature type="chain" id="PRO_5005109619" description="Purple acid phosphatase" evidence="3">
    <location>
        <begin position="24"/>
        <end position="431"/>
    </location>
</feature>
<dbReference type="Gene3D" id="3.60.21.10">
    <property type="match status" value="1"/>
</dbReference>